<gene>
    <name evidence="2" type="ORF">SAMN02745134_00356</name>
</gene>
<evidence type="ECO:0000256" key="1">
    <source>
        <dbReference type="SAM" id="MobiDB-lite"/>
    </source>
</evidence>
<dbReference type="OrthoDB" id="5944985at2"/>
<protein>
    <submittedName>
        <fullName evidence="2">Uncharacterized protein</fullName>
    </submittedName>
</protein>
<organism evidence="2 3">
    <name type="scientific">Clostridium acidisoli DSM 12555</name>
    <dbReference type="NCBI Taxonomy" id="1121291"/>
    <lineage>
        <taxon>Bacteria</taxon>
        <taxon>Bacillati</taxon>
        <taxon>Bacillota</taxon>
        <taxon>Clostridia</taxon>
        <taxon>Eubacteriales</taxon>
        <taxon>Clostridiaceae</taxon>
        <taxon>Clostridium</taxon>
    </lineage>
</organism>
<proteinExistence type="predicted"/>
<evidence type="ECO:0000313" key="2">
    <source>
        <dbReference type="EMBL" id="SMC17494.1"/>
    </source>
</evidence>
<dbReference type="EMBL" id="FWXH01000002">
    <property type="protein sequence ID" value="SMC17494.1"/>
    <property type="molecule type" value="Genomic_DNA"/>
</dbReference>
<dbReference type="STRING" id="1121291.SAMN02745134_00356"/>
<dbReference type="AlphaFoldDB" id="A0A1W1X0Q7"/>
<evidence type="ECO:0000313" key="3">
    <source>
        <dbReference type="Proteomes" id="UP000192468"/>
    </source>
</evidence>
<name>A0A1W1X0Q7_9CLOT</name>
<accession>A0A1W1X0Q7</accession>
<feature type="region of interest" description="Disordered" evidence="1">
    <location>
        <begin position="54"/>
        <end position="82"/>
    </location>
</feature>
<keyword evidence="3" id="KW-1185">Reference proteome</keyword>
<dbReference type="Proteomes" id="UP000192468">
    <property type="component" value="Unassembled WGS sequence"/>
</dbReference>
<sequence length="104" mass="12172">MPNIVLIEFNTVEKDFKTKEDALDWIISNQLGRRNLTDFQRVYLRGLQYEREKKKVGGQKGNNNAVKNDVRKNHTSNHITPQKTCERLAEKYKLNPDTIIQDAK</sequence>
<reference evidence="2 3" key="1">
    <citation type="submission" date="2017-04" db="EMBL/GenBank/DDBJ databases">
        <authorList>
            <person name="Afonso C.L."/>
            <person name="Miller P.J."/>
            <person name="Scott M.A."/>
            <person name="Spackman E."/>
            <person name="Goraichik I."/>
            <person name="Dimitrov K.M."/>
            <person name="Suarez D.L."/>
            <person name="Swayne D.E."/>
        </authorList>
    </citation>
    <scope>NUCLEOTIDE SEQUENCE [LARGE SCALE GENOMIC DNA]</scope>
    <source>
        <strain evidence="2 3">DSM 12555</strain>
    </source>
</reference>